<organism evidence="2 3">
    <name type="scientific">Paraoerskovia sediminicola</name>
    <dbReference type="NCBI Taxonomy" id="1138587"/>
    <lineage>
        <taxon>Bacteria</taxon>
        <taxon>Bacillati</taxon>
        <taxon>Actinomycetota</taxon>
        <taxon>Actinomycetes</taxon>
        <taxon>Micrococcales</taxon>
        <taxon>Cellulomonadaceae</taxon>
        <taxon>Paraoerskovia</taxon>
    </lineage>
</organism>
<feature type="transmembrane region" description="Helical" evidence="1">
    <location>
        <begin position="128"/>
        <end position="159"/>
    </location>
</feature>
<gene>
    <name evidence="2" type="ORF">GCM10025865_15220</name>
</gene>
<name>A0ABM8G2F8_9CELL</name>
<keyword evidence="3" id="KW-1185">Reference proteome</keyword>
<evidence type="ECO:0000256" key="1">
    <source>
        <dbReference type="SAM" id="Phobius"/>
    </source>
</evidence>
<proteinExistence type="predicted"/>
<keyword evidence="1" id="KW-0812">Transmembrane</keyword>
<dbReference type="Gene3D" id="2.160.10.10">
    <property type="entry name" value="Hexapeptide repeat proteins"/>
    <property type="match status" value="1"/>
</dbReference>
<dbReference type="Proteomes" id="UP001321475">
    <property type="component" value="Chromosome"/>
</dbReference>
<feature type="transmembrane region" description="Helical" evidence="1">
    <location>
        <begin position="179"/>
        <end position="204"/>
    </location>
</feature>
<accession>A0ABM8G2F8</accession>
<reference evidence="3" key="1">
    <citation type="journal article" date="2019" name="Int. J. Syst. Evol. Microbiol.">
        <title>The Global Catalogue of Microorganisms (GCM) 10K type strain sequencing project: providing services to taxonomists for standard genome sequencing and annotation.</title>
        <authorList>
            <consortium name="The Broad Institute Genomics Platform"/>
            <consortium name="The Broad Institute Genome Sequencing Center for Infectious Disease"/>
            <person name="Wu L."/>
            <person name="Ma J."/>
        </authorList>
    </citation>
    <scope>NUCLEOTIDE SEQUENCE [LARGE SCALE GENOMIC DNA]</scope>
    <source>
        <strain evidence="3">NBRC 108565</strain>
    </source>
</reference>
<dbReference type="EMBL" id="AP027729">
    <property type="protein sequence ID" value="BDZ42223.1"/>
    <property type="molecule type" value="Genomic_DNA"/>
</dbReference>
<sequence>MGLYARLLGAKVGRGVDLHALPPVTGMLTLGKGCSVEPEVDLSGHWLDGDTLHLGRIKVGAGATVGARSTLLPGTRIGKGSDVEAGSAVSGKVGAHEYWGGSPAVRIRAGVKHPWPDERPPESRAWTAAYGVSGVALSLLPVVAVAAGIAVLLLGTGWLAEASGTVVVSLAPVAVDLLVWVPVATLAALATYAALVVAVVRLLALGLREGYHPAHSRQGWQAWVTQRLMDSARTTLFPIYSSVFTSAWLRLLGAKVGRHVEASTVLGIPSMMDVSRGAFLADDTMVAPYALGGGWVRVARARVGKRAFLGNSGIAAPGRSVPKNGLVAVLSAAPSKAKAGSSWLGSPRRACAASRSRRSTTPARTARPAGCWWRAAPSRCCG</sequence>
<protein>
    <submittedName>
        <fullName evidence="2">Uncharacterized protein</fullName>
    </submittedName>
</protein>
<evidence type="ECO:0000313" key="3">
    <source>
        <dbReference type="Proteomes" id="UP001321475"/>
    </source>
</evidence>
<keyword evidence="1" id="KW-0472">Membrane</keyword>
<keyword evidence="1" id="KW-1133">Transmembrane helix</keyword>
<dbReference type="SUPFAM" id="SSF51161">
    <property type="entry name" value="Trimeric LpxA-like enzymes"/>
    <property type="match status" value="2"/>
</dbReference>
<dbReference type="InterPro" id="IPR011004">
    <property type="entry name" value="Trimer_LpxA-like_sf"/>
</dbReference>
<evidence type="ECO:0000313" key="2">
    <source>
        <dbReference type="EMBL" id="BDZ42223.1"/>
    </source>
</evidence>